<organism evidence="11">
    <name type="scientific">uncultured delta proteobacterium HF0200_14D13</name>
    <dbReference type="NCBI Taxonomy" id="710830"/>
    <lineage>
        <taxon>Bacteria</taxon>
        <taxon>Deltaproteobacteria</taxon>
        <taxon>environmental samples</taxon>
    </lineage>
</organism>
<sequence length="396" mass="43709">MQAVILAANASQRLQPFTETRAKPMLWVGGDYVLSHTLHQLYEAGVREVILVVNHCEAKIRNYFKGGAAWGVTIRYVVQPENKGIGHALLCCQQYLNQKPFLLIYGDMLAVGDIYSPALGRFTEFGEPVAVVTLPASSHEYGNVYFDHEMRISRLVEKPQQGQANYVLAGVFVLPYEFLERLELANQSILECFQNHVAQGQLHAQLWEQGWMDMVHPWHILEANKMILKQWDAARVDTTAQLRGNVRIEGAVRVEENVVIESGSVLKGPCLIGRDSYIGNNVLIRNHSVVGPESVVGYGCELKNCITFGENDIGRLSFLGDSVLGEGTVLGAGVTTVNRVPDNSEIICNFNGQQTRTGLKKIGALVGDHAFIGARQTFSPNTRITGGTVIPDNISY</sequence>
<dbReference type="Gene3D" id="3.90.550.10">
    <property type="entry name" value="Spore Coat Polysaccharide Biosynthesis Protein SpsA, Chain A"/>
    <property type="match status" value="1"/>
</dbReference>
<dbReference type="Pfam" id="PF00483">
    <property type="entry name" value="NTP_transferase"/>
    <property type="match status" value="1"/>
</dbReference>
<evidence type="ECO:0000259" key="10">
    <source>
        <dbReference type="Pfam" id="PF25087"/>
    </source>
</evidence>
<keyword evidence="4" id="KW-0548">Nucleotidyltransferase</keyword>
<keyword evidence="11" id="KW-0648">Protein biosynthesis</keyword>
<evidence type="ECO:0000259" key="9">
    <source>
        <dbReference type="Pfam" id="PF00483"/>
    </source>
</evidence>
<evidence type="ECO:0000256" key="4">
    <source>
        <dbReference type="ARBA" id="ARBA00022695"/>
    </source>
</evidence>
<evidence type="ECO:0000256" key="6">
    <source>
        <dbReference type="ARBA" id="ARBA00023315"/>
    </source>
</evidence>
<dbReference type="InterPro" id="IPR056729">
    <property type="entry name" value="GMPPB_C"/>
</dbReference>
<proteinExistence type="predicted"/>
<keyword evidence="3" id="KW-0808">Transferase</keyword>
<dbReference type="InterPro" id="IPR050065">
    <property type="entry name" value="GlmU-like"/>
</dbReference>
<evidence type="ECO:0000256" key="5">
    <source>
        <dbReference type="ARBA" id="ARBA00023268"/>
    </source>
</evidence>
<protein>
    <submittedName>
        <fullName evidence="11">Nucleoside-diphosphate-sugar pyrophosphorylase involved in lipopolysaccharide biosynthesis/translation initiation factor 2b, gamma/epsilon subunits (EIF-2bgamma/eIF-2bepsilon)</fullName>
    </submittedName>
</protein>
<comment type="pathway">
    <text evidence="1">Nucleotide-sugar biosynthesis; UDP-N-acetyl-alpha-D-glucosamine biosynthesis; N-acetyl-alpha-D-glucosamine 1-phosphate from alpha-D-glucosamine 6-phosphate (route II): step 2/2.</text>
</comment>
<comment type="catalytic activity">
    <reaction evidence="8">
        <text>N-acetyl-alpha-D-glucosamine 1-phosphate + UTP + H(+) = UDP-N-acetyl-alpha-D-glucosamine + diphosphate</text>
        <dbReference type="Rhea" id="RHEA:13509"/>
        <dbReference type="ChEBI" id="CHEBI:15378"/>
        <dbReference type="ChEBI" id="CHEBI:33019"/>
        <dbReference type="ChEBI" id="CHEBI:46398"/>
        <dbReference type="ChEBI" id="CHEBI:57705"/>
        <dbReference type="ChEBI" id="CHEBI:57776"/>
        <dbReference type="EC" id="2.7.7.23"/>
    </reaction>
</comment>
<keyword evidence="6" id="KW-0012">Acyltransferase</keyword>
<dbReference type="InterPro" id="IPR029044">
    <property type="entry name" value="Nucleotide-diphossugar_trans"/>
</dbReference>
<dbReference type="Gene3D" id="2.160.10.10">
    <property type="entry name" value="Hexapeptide repeat proteins"/>
    <property type="match status" value="1"/>
</dbReference>
<dbReference type="SUPFAM" id="SSF51161">
    <property type="entry name" value="Trimeric LpxA-like enzymes"/>
    <property type="match status" value="1"/>
</dbReference>
<dbReference type="GO" id="GO:0003743">
    <property type="term" value="F:translation initiation factor activity"/>
    <property type="evidence" value="ECO:0007669"/>
    <property type="project" value="UniProtKB-KW"/>
</dbReference>
<dbReference type="CDD" id="cd04181">
    <property type="entry name" value="NTP_transferase"/>
    <property type="match status" value="1"/>
</dbReference>
<dbReference type="Pfam" id="PF25087">
    <property type="entry name" value="GMPPB_C"/>
    <property type="match status" value="1"/>
</dbReference>
<dbReference type="InterPro" id="IPR011004">
    <property type="entry name" value="Trimer_LpxA-like_sf"/>
</dbReference>
<dbReference type="GO" id="GO:0003977">
    <property type="term" value="F:UDP-N-acetylglucosamine diphosphorylase activity"/>
    <property type="evidence" value="ECO:0007669"/>
    <property type="project" value="UniProtKB-EC"/>
</dbReference>
<evidence type="ECO:0000256" key="8">
    <source>
        <dbReference type="ARBA" id="ARBA00048493"/>
    </source>
</evidence>
<comment type="catalytic activity">
    <reaction evidence="7">
        <text>alpha-D-glucosamine 1-phosphate + acetyl-CoA = N-acetyl-alpha-D-glucosamine 1-phosphate + CoA + H(+)</text>
        <dbReference type="Rhea" id="RHEA:13725"/>
        <dbReference type="ChEBI" id="CHEBI:15378"/>
        <dbReference type="ChEBI" id="CHEBI:57287"/>
        <dbReference type="ChEBI" id="CHEBI:57288"/>
        <dbReference type="ChEBI" id="CHEBI:57776"/>
        <dbReference type="ChEBI" id="CHEBI:58516"/>
        <dbReference type="EC" id="2.3.1.157"/>
    </reaction>
</comment>
<evidence type="ECO:0000256" key="2">
    <source>
        <dbReference type="ARBA" id="ARBA00005208"/>
    </source>
</evidence>
<accession>E0XXU2</accession>
<evidence type="ECO:0000256" key="1">
    <source>
        <dbReference type="ARBA" id="ARBA00005166"/>
    </source>
</evidence>
<reference evidence="11" key="1">
    <citation type="journal article" date="2011" name="Environ. Microbiol.">
        <title>Time-series analyses of Monterey Bay coastal microbial picoplankton using a 'genome proxy' microarray.</title>
        <authorList>
            <person name="Rich V.I."/>
            <person name="Pham V.D."/>
            <person name="Eppley J."/>
            <person name="Shi Y."/>
            <person name="DeLong E.F."/>
        </authorList>
    </citation>
    <scope>NUCLEOTIDE SEQUENCE</scope>
</reference>
<dbReference type="SUPFAM" id="SSF53448">
    <property type="entry name" value="Nucleotide-diphospho-sugar transferases"/>
    <property type="match status" value="1"/>
</dbReference>
<name>E0XXU2_9DELT</name>
<dbReference type="PANTHER" id="PTHR43584:SF8">
    <property type="entry name" value="N-ACETYLMURAMATE ALPHA-1-PHOSPHATE URIDYLYLTRANSFERASE"/>
    <property type="match status" value="1"/>
</dbReference>
<feature type="domain" description="Mannose-1-phosphate guanyltransferase C-terminal" evidence="10">
    <location>
        <begin position="267"/>
        <end position="391"/>
    </location>
</feature>
<dbReference type="AlphaFoldDB" id="E0XXU2"/>
<feature type="domain" description="Nucleotidyl transferase" evidence="9">
    <location>
        <begin position="3"/>
        <end position="229"/>
    </location>
</feature>
<evidence type="ECO:0000313" key="11">
    <source>
        <dbReference type="EMBL" id="ADI19233.1"/>
    </source>
</evidence>
<evidence type="ECO:0000256" key="3">
    <source>
        <dbReference type="ARBA" id="ARBA00022679"/>
    </source>
</evidence>
<evidence type="ECO:0000256" key="7">
    <source>
        <dbReference type="ARBA" id="ARBA00048247"/>
    </source>
</evidence>
<keyword evidence="11" id="KW-0396">Initiation factor</keyword>
<keyword evidence="5" id="KW-0511">Multifunctional enzyme</keyword>
<dbReference type="GO" id="GO:0019134">
    <property type="term" value="F:glucosamine-1-phosphate N-acetyltransferase activity"/>
    <property type="evidence" value="ECO:0007669"/>
    <property type="project" value="UniProtKB-EC"/>
</dbReference>
<comment type="pathway">
    <text evidence="2">Nucleotide-sugar biosynthesis; UDP-N-acetyl-alpha-D-glucosamine biosynthesis; UDP-N-acetyl-alpha-D-glucosamine from N-acetyl-alpha-D-glucosamine 1-phosphate: step 1/1.</text>
</comment>
<dbReference type="InterPro" id="IPR005835">
    <property type="entry name" value="NTP_transferase_dom"/>
</dbReference>
<dbReference type="PANTHER" id="PTHR43584">
    <property type="entry name" value="NUCLEOTIDYL TRANSFERASE"/>
    <property type="match status" value="1"/>
</dbReference>
<dbReference type="EMBL" id="GU474914">
    <property type="protein sequence ID" value="ADI19233.1"/>
    <property type="molecule type" value="Genomic_DNA"/>
</dbReference>